<name>A0A3P8VJP9_CYNSE</name>
<organism evidence="6 7">
    <name type="scientific">Cynoglossus semilaevis</name>
    <name type="common">Tongue sole</name>
    <dbReference type="NCBI Taxonomy" id="244447"/>
    <lineage>
        <taxon>Eukaryota</taxon>
        <taxon>Metazoa</taxon>
        <taxon>Chordata</taxon>
        <taxon>Craniata</taxon>
        <taxon>Vertebrata</taxon>
        <taxon>Euteleostomi</taxon>
        <taxon>Actinopterygii</taxon>
        <taxon>Neopterygii</taxon>
        <taxon>Teleostei</taxon>
        <taxon>Neoteleostei</taxon>
        <taxon>Acanthomorphata</taxon>
        <taxon>Carangaria</taxon>
        <taxon>Pleuronectiformes</taxon>
        <taxon>Pleuronectoidei</taxon>
        <taxon>Cynoglossidae</taxon>
        <taxon>Cynoglossinae</taxon>
        <taxon>Cynoglossus</taxon>
    </lineage>
</organism>
<evidence type="ECO:0000313" key="7">
    <source>
        <dbReference type="Proteomes" id="UP000265120"/>
    </source>
</evidence>
<evidence type="ECO:0000313" key="6">
    <source>
        <dbReference type="Ensembl" id="ENSCSEP00000015498.1"/>
    </source>
</evidence>
<dbReference type="Proteomes" id="UP000265120">
    <property type="component" value="Chromosome 9"/>
</dbReference>
<keyword evidence="1" id="KW-0430">Lectin</keyword>
<dbReference type="InterPro" id="IPR033989">
    <property type="entry name" value="CD209-like_CTLD"/>
</dbReference>
<feature type="compositionally biased region" description="Polar residues" evidence="3">
    <location>
        <begin position="1"/>
        <end position="16"/>
    </location>
</feature>
<dbReference type="AlphaFoldDB" id="A0A3P8VJP9"/>
<evidence type="ECO:0000259" key="5">
    <source>
        <dbReference type="PROSITE" id="PS50041"/>
    </source>
</evidence>
<feature type="transmembrane region" description="Helical" evidence="4">
    <location>
        <begin position="32"/>
        <end position="54"/>
    </location>
</feature>
<keyword evidence="4" id="KW-1133">Transmembrane helix</keyword>
<sequence>MNYMNQSATSSGGQSSKNHDDGVGPVKSGKTLLRLIGVSFGLLCILQAALNVSLRLVHSHTNGKTSPVEGSCKNLTEDIDNLKTALLHINHQEWVYFQCSYYYISNIKKSWQDSRDDCLKRGADLVIINSKGEHDFTRKLFGFRWIGLSDTDGNGSWTWVDGTPLSQSYWHLGEPNNFEGKIEECVELKFQHEENSWNDQVCGDENFWICEKKVAL</sequence>
<dbReference type="InterPro" id="IPR050111">
    <property type="entry name" value="C-type_lectin/snaclec_domain"/>
</dbReference>
<keyword evidence="4" id="KW-0472">Membrane</keyword>
<protein>
    <recommendedName>
        <fullName evidence="5">C-type lectin domain-containing protein</fullName>
    </recommendedName>
</protein>
<keyword evidence="7" id="KW-1185">Reference proteome</keyword>
<evidence type="ECO:0000256" key="2">
    <source>
        <dbReference type="ARBA" id="ARBA00023157"/>
    </source>
</evidence>
<dbReference type="OMA" id="ITMDYAN"/>
<feature type="region of interest" description="Disordered" evidence="3">
    <location>
        <begin position="1"/>
        <end position="23"/>
    </location>
</feature>
<dbReference type="Ensembl" id="ENSCSET00000015681.1">
    <property type="protein sequence ID" value="ENSCSEP00000015492.1"/>
    <property type="gene ID" value="ENSCSEG00000009965.1"/>
</dbReference>
<accession>A0A3P8VJP9</accession>
<evidence type="ECO:0000256" key="3">
    <source>
        <dbReference type="SAM" id="MobiDB-lite"/>
    </source>
</evidence>
<evidence type="ECO:0000256" key="1">
    <source>
        <dbReference type="ARBA" id="ARBA00022734"/>
    </source>
</evidence>
<keyword evidence="2" id="KW-1015">Disulfide bond</keyword>
<dbReference type="PROSITE" id="PS00615">
    <property type="entry name" value="C_TYPE_LECTIN_1"/>
    <property type="match status" value="1"/>
</dbReference>
<evidence type="ECO:0000256" key="4">
    <source>
        <dbReference type="SAM" id="Phobius"/>
    </source>
</evidence>
<dbReference type="InterPro" id="IPR016186">
    <property type="entry name" value="C-type_lectin-like/link_sf"/>
</dbReference>
<dbReference type="SUPFAM" id="SSF56436">
    <property type="entry name" value="C-type lectin-like"/>
    <property type="match status" value="1"/>
</dbReference>
<dbReference type="Pfam" id="PF00059">
    <property type="entry name" value="Lectin_C"/>
    <property type="match status" value="1"/>
</dbReference>
<dbReference type="InterPro" id="IPR001304">
    <property type="entry name" value="C-type_lectin-like"/>
</dbReference>
<dbReference type="STRING" id="244447.ENSCSEP00000015492"/>
<dbReference type="PANTHER" id="PTHR22803">
    <property type="entry name" value="MANNOSE, PHOSPHOLIPASE, LECTIN RECEPTOR RELATED"/>
    <property type="match status" value="1"/>
</dbReference>
<dbReference type="Ensembl" id="ENSCSET00000015693.1">
    <property type="protein sequence ID" value="ENSCSEP00000015504.1"/>
    <property type="gene ID" value="ENSCSEG00000009965.1"/>
</dbReference>
<reference evidence="6" key="2">
    <citation type="submission" date="2025-05" db="UniProtKB">
        <authorList>
            <consortium name="Ensembl"/>
        </authorList>
    </citation>
    <scope>IDENTIFICATION</scope>
</reference>
<proteinExistence type="predicted"/>
<dbReference type="GO" id="GO:0030246">
    <property type="term" value="F:carbohydrate binding"/>
    <property type="evidence" value="ECO:0007669"/>
    <property type="project" value="UniProtKB-KW"/>
</dbReference>
<dbReference type="InterPro" id="IPR018378">
    <property type="entry name" value="C-type_lectin_CS"/>
</dbReference>
<dbReference type="SMART" id="SM00034">
    <property type="entry name" value="CLECT"/>
    <property type="match status" value="1"/>
</dbReference>
<dbReference type="InterPro" id="IPR016187">
    <property type="entry name" value="CTDL_fold"/>
</dbReference>
<dbReference type="CDD" id="cd03590">
    <property type="entry name" value="CLECT_DC-SIGN_like"/>
    <property type="match status" value="1"/>
</dbReference>
<dbReference type="PROSITE" id="PS50041">
    <property type="entry name" value="C_TYPE_LECTIN_2"/>
    <property type="match status" value="1"/>
</dbReference>
<dbReference type="GeneTree" id="ENSGT01020000230338"/>
<keyword evidence="4" id="KW-0812">Transmembrane</keyword>
<reference evidence="6 7" key="1">
    <citation type="journal article" date="2014" name="Nat. Genet.">
        <title>Whole-genome sequence of a flatfish provides insights into ZW sex chromosome evolution and adaptation to a benthic lifestyle.</title>
        <authorList>
            <person name="Chen S."/>
            <person name="Zhang G."/>
            <person name="Shao C."/>
            <person name="Huang Q."/>
            <person name="Liu G."/>
            <person name="Zhang P."/>
            <person name="Song W."/>
            <person name="An N."/>
            <person name="Chalopin D."/>
            <person name="Volff J.N."/>
            <person name="Hong Y."/>
            <person name="Li Q."/>
            <person name="Sha Z."/>
            <person name="Zhou H."/>
            <person name="Xie M."/>
            <person name="Yu Q."/>
            <person name="Liu Y."/>
            <person name="Xiang H."/>
            <person name="Wang N."/>
            <person name="Wu K."/>
            <person name="Yang C."/>
            <person name="Zhou Q."/>
            <person name="Liao X."/>
            <person name="Yang L."/>
            <person name="Hu Q."/>
            <person name="Zhang J."/>
            <person name="Meng L."/>
            <person name="Jin L."/>
            <person name="Tian Y."/>
            <person name="Lian J."/>
            <person name="Yang J."/>
            <person name="Miao G."/>
            <person name="Liu S."/>
            <person name="Liang Z."/>
            <person name="Yan F."/>
            <person name="Li Y."/>
            <person name="Sun B."/>
            <person name="Zhang H."/>
            <person name="Zhang J."/>
            <person name="Zhu Y."/>
            <person name="Du M."/>
            <person name="Zhao Y."/>
            <person name="Schartl M."/>
            <person name="Tang Q."/>
            <person name="Wang J."/>
        </authorList>
    </citation>
    <scope>NUCLEOTIDE SEQUENCE</scope>
</reference>
<dbReference type="Gene3D" id="3.10.100.10">
    <property type="entry name" value="Mannose-Binding Protein A, subunit A"/>
    <property type="match status" value="1"/>
</dbReference>
<dbReference type="Ensembl" id="ENSCSET00000015687.1">
    <property type="protein sequence ID" value="ENSCSEP00000015498.1"/>
    <property type="gene ID" value="ENSCSEG00000009965.1"/>
</dbReference>
<feature type="domain" description="C-type lectin" evidence="5">
    <location>
        <begin position="96"/>
        <end position="211"/>
    </location>
</feature>